<dbReference type="CDD" id="cd17320">
    <property type="entry name" value="MFS_MdfA_MDR_like"/>
    <property type="match status" value="1"/>
</dbReference>
<dbReference type="PANTHER" id="PTHR23502">
    <property type="entry name" value="MAJOR FACILITATOR SUPERFAMILY"/>
    <property type="match status" value="1"/>
</dbReference>
<dbReference type="InterPro" id="IPR020846">
    <property type="entry name" value="MFS_dom"/>
</dbReference>
<feature type="transmembrane region" description="Helical" evidence="8">
    <location>
        <begin position="132"/>
        <end position="157"/>
    </location>
</feature>
<dbReference type="AlphaFoldDB" id="A0A6F8PQK2"/>
<dbReference type="KEGG" id="tzo:THMIRHAT_21470"/>
<feature type="transmembrane region" description="Helical" evidence="8">
    <location>
        <begin position="308"/>
        <end position="333"/>
    </location>
</feature>
<feature type="transmembrane region" description="Helical" evidence="8">
    <location>
        <begin position="253"/>
        <end position="270"/>
    </location>
</feature>
<proteinExistence type="inferred from homology"/>
<keyword evidence="5 8" id="KW-0812">Transmembrane</keyword>
<keyword evidence="7 8" id="KW-0472">Membrane</keyword>
<dbReference type="InterPro" id="IPR011701">
    <property type="entry name" value="MFS"/>
</dbReference>
<dbReference type="InterPro" id="IPR036259">
    <property type="entry name" value="MFS_trans_sf"/>
</dbReference>
<dbReference type="Pfam" id="PF07690">
    <property type="entry name" value="MFS_1"/>
    <property type="match status" value="1"/>
</dbReference>
<keyword evidence="4" id="KW-1003">Cell membrane</keyword>
<dbReference type="RefSeq" id="WP_243831448.1">
    <property type="nucleotide sequence ID" value="NZ_AP021888.1"/>
</dbReference>
<evidence type="ECO:0000256" key="2">
    <source>
        <dbReference type="ARBA" id="ARBA00006236"/>
    </source>
</evidence>
<name>A0A6F8PQK2_9GAMM</name>
<feature type="transmembrane region" description="Helical" evidence="8">
    <location>
        <begin position="282"/>
        <end position="302"/>
    </location>
</feature>
<keyword evidence="3 8" id="KW-0813">Transport</keyword>
<dbReference type="PANTHER" id="PTHR23502:SF132">
    <property type="entry name" value="POLYAMINE TRANSPORTER 2-RELATED"/>
    <property type="match status" value="1"/>
</dbReference>
<dbReference type="NCBIfam" id="TIGR00710">
    <property type="entry name" value="efflux_Bcr_CflA"/>
    <property type="match status" value="1"/>
</dbReference>
<evidence type="ECO:0000256" key="8">
    <source>
        <dbReference type="RuleBase" id="RU365088"/>
    </source>
</evidence>
<feature type="transmembrane region" description="Helical" evidence="8">
    <location>
        <begin position="371"/>
        <end position="392"/>
    </location>
</feature>
<evidence type="ECO:0000313" key="11">
    <source>
        <dbReference type="Proteomes" id="UP000501466"/>
    </source>
</evidence>
<dbReference type="GO" id="GO:0005886">
    <property type="term" value="C:plasma membrane"/>
    <property type="evidence" value="ECO:0007669"/>
    <property type="project" value="UniProtKB-SubCell"/>
</dbReference>
<evidence type="ECO:0000256" key="5">
    <source>
        <dbReference type="ARBA" id="ARBA00022692"/>
    </source>
</evidence>
<comment type="similarity">
    <text evidence="2 8">Belongs to the major facilitator superfamily. Bcr/CmlA family.</text>
</comment>
<evidence type="ECO:0000256" key="1">
    <source>
        <dbReference type="ARBA" id="ARBA00004651"/>
    </source>
</evidence>
<dbReference type="GO" id="GO:1990961">
    <property type="term" value="P:xenobiotic detoxification by transmembrane export across the plasma membrane"/>
    <property type="evidence" value="ECO:0007669"/>
    <property type="project" value="InterPro"/>
</dbReference>
<feature type="transmembrane region" description="Helical" evidence="8">
    <location>
        <begin position="74"/>
        <end position="93"/>
    </location>
</feature>
<reference evidence="11" key="1">
    <citation type="submission" date="2019-11" db="EMBL/GenBank/DDBJ databases">
        <title>Isolation and characterization of two novel species in the genus Thiomicrorhabdus.</title>
        <authorList>
            <person name="Mochizuki J."/>
            <person name="Kojima H."/>
            <person name="Fukui M."/>
        </authorList>
    </citation>
    <scope>NUCLEOTIDE SEQUENCE [LARGE SCALE GENOMIC DNA]</scope>
    <source>
        <strain evidence="11">AkT22</strain>
    </source>
</reference>
<dbReference type="PROSITE" id="PS00216">
    <property type="entry name" value="SUGAR_TRANSPORT_1"/>
    <property type="match status" value="1"/>
</dbReference>
<accession>A0A6F8PQK2</accession>
<dbReference type="GO" id="GO:0042910">
    <property type="term" value="F:xenobiotic transmembrane transporter activity"/>
    <property type="evidence" value="ECO:0007669"/>
    <property type="project" value="InterPro"/>
</dbReference>
<dbReference type="SUPFAM" id="SSF103473">
    <property type="entry name" value="MFS general substrate transporter"/>
    <property type="match status" value="1"/>
</dbReference>
<evidence type="ECO:0000259" key="9">
    <source>
        <dbReference type="PROSITE" id="PS50850"/>
    </source>
</evidence>
<feature type="transmembrane region" description="Helical" evidence="8">
    <location>
        <begin position="99"/>
        <end position="120"/>
    </location>
</feature>
<feature type="transmembrane region" description="Helical" evidence="8">
    <location>
        <begin position="163"/>
        <end position="182"/>
    </location>
</feature>
<evidence type="ECO:0000256" key="7">
    <source>
        <dbReference type="ARBA" id="ARBA00023136"/>
    </source>
</evidence>
<organism evidence="10 11">
    <name type="scientific">Thiosulfativibrio zosterae</name>
    <dbReference type="NCBI Taxonomy" id="2675053"/>
    <lineage>
        <taxon>Bacteria</taxon>
        <taxon>Pseudomonadati</taxon>
        <taxon>Pseudomonadota</taxon>
        <taxon>Gammaproteobacteria</taxon>
        <taxon>Thiotrichales</taxon>
        <taxon>Piscirickettsiaceae</taxon>
        <taxon>Thiosulfativibrio</taxon>
    </lineage>
</organism>
<feature type="domain" description="Major facilitator superfamily (MFS) profile" evidence="9">
    <location>
        <begin position="1"/>
        <end position="395"/>
    </location>
</feature>
<feature type="transmembrane region" description="Helical" evidence="8">
    <location>
        <begin position="43"/>
        <end position="62"/>
    </location>
</feature>
<evidence type="ECO:0000313" key="10">
    <source>
        <dbReference type="EMBL" id="BBP44401.1"/>
    </source>
</evidence>
<keyword evidence="6 8" id="KW-1133">Transmembrane helix</keyword>
<sequence length="397" mass="43652">MNLTARQLAPRLGALVALTPFAIDTYLPALPSLAQQLNTDVNAVSFTVPLFLMGFGLGQLLGGPLSDRFGRKPIALIGLLIFMVSSLLIAFSVNLEQLYVMRVIQAIGGGFATVVSAAIVRDLTSGRESAQVFSMIALVMLIAPLVAPATGALILNFSEWHSIFIFLAFYGLLLWMMVQFTLPETRSLERQQKARSQPWSALISNYGQVFKNRRAVGFLLAQGLASGVLFVYITEASFIYMEQFDISPSQFPLYFGIVVLGVVFFNRMNVTLLKRFEPATILWRVMQLQVILLVFMSVYVSIFTPNLYIILVFQFFVLGLLGAVTPNVQACYLDFFEQISGTANALMGSSIFAMGGLMGLIMGTLHNGSLLTIALFTLLLSAGSLSFLKWMAQVQLR</sequence>
<gene>
    <name evidence="10" type="ORF">THMIRHAT_21470</name>
</gene>
<evidence type="ECO:0000256" key="3">
    <source>
        <dbReference type="ARBA" id="ARBA00022448"/>
    </source>
</evidence>
<dbReference type="InterPro" id="IPR004812">
    <property type="entry name" value="Efflux_drug-R_Bcr/CmlA"/>
</dbReference>
<dbReference type="Proteomes" id="UP000501466">
    <property type="component" value="Chromosome"/>
</dbReference>
<evidence type="ECO:0000256" key="4">
    <source>
        <dbReference type="ARBA" id="ARBA00022475"/>
    </source>
</evidence>
<keyword evidence="11" id="KW-1185">Reference proteome</keyword>
<evidence type="ECO:0000256" key="6">
    <source>
        <dbReference type="ARBA" id="ARBA00022989"/>
    </source>
</evidence>
<dbReference type="Gene3D" id="1.20.1720.10">
    <property type="entry name" value="Multidrug resistance protein D"/>
    <property type="match status" value="1"/>
</dbReference>
<comment type="subcellular location">
    <subcellularLocation>
        <location evidence="8">Cell inner membrane</location>
        <topology evidence="8">Multi-pass membrane protein</topology>
    </subcellularLocation>
    <subcellularLocation>
        <location evidence="1">Cell membrane</location>
        <topology evidence="1">Multi-pass membrane protein</topology>
    </subcellularLocation>
</comment>
<dbReference type="EMBL" id="AP021888">
    <property type="protein sequence ID" value="BBP44401.1"/>
    <property type="molecule type" value="Genomic_DNA"/>
</dbReference>
<dbReference type="PROSITE" id="PS50850">
    <property type="entry name" value="MFS"/>
    <property type="match status" value="1"/>
</dbReference>
<protein>
    <recommendedName>
        <fullName evidence="8">Bcr/CflA family efflux transporter</fullName>
    </recommendedName>
</protein>
<feature type="transmembrane region" description="Helical" evidence="8">
    <location>
        <begin position="215"/>
        <end position="233"/>
    </location>
</feature>
<dbReference type="InterPro" id="IPR005829">
    <property type="entry name" value="Sugar_transporter_CS"/>
</dbReference>
<feature type="transmembrane region" description="Helical" evidence="8">
    <location>
        <begin position="345"/>
        <end position="365"/>
    </location>
</feature>
<keyword evidence="8" id="KW-0997">Cell inner membrane</keyword>
<feature type="transmembrane region" description="Helical" evidence="8">
    <location>
        <begin position="12"/>
        <end position="31"/>
    </location>
</feature>